<dbReference type="PROSITE" id="PS50011">
    <property type="entry name" value="PROTEIN_KINASE_DOM"/>
    <property type="match status" value="1"/>
</dbReference>
<accession>A0ABM4B2G8</accession>
<dbReference type="Pfam" id="PF07714">
    <property type="entry name" value="PK_Tyr_Ser-Thr"/>
    <property type="match status" value="1"/>
</dbReference>
<dbReference type="InterPro" id="IPR000719">
    <property type="entry name" value="Prot_kinase_dom"/>
</dbReference>
<dbReference type="Proteomes" id="UP001652625">
    <property type="component" value="Chromosome 01"/>
</dbReference>
<organism evidence="2 3">
    <name type="scientific">Hydra vulgaris</name>
    <name type="common">Hydra</name>
    <name type="synonym">Hydra attenuata</name>
    <dbReference type="NCBI Taxonomy" id="6087"/>
    <lineage>
        <taxon>Eukaryota</taxon>
        <taxon>Metazoa</taxon>
        <taxon>Cnidaria</taxon>
        <taxon>Hydrozoa</taxon>
        <taxon>Hydroidolina</taxon>
        <taxon>Anthoathecata</taxon>
        <taxon>Aplanulata</taxon>
        <taxon>Hydridae</taxon>
        <taxon>Hydra</taxon>
    </lineage>
</organism>
<dbReference type="InterPro" id="IPR001245">
    <property type="entry name" value="Ser-Thr/Tyr_kinase_cat_dom"/>
</dbReference>
<dbReference type="SUPFAM" id="SSF56112">
    <property type="entry name" value="Protein kinase-like (PK-like)"/>
    <property type="match status" value="1"/>
</dbReference>
<dbReference type="Gene3D" id="1.10.510.10">
    <property type="entry name" value="Transferase(Phosphotransferase) domain 1"/>
    <property type="match status" value="1"/>
</dbReference>
<reference evidence="3" key="2">
    <citation type="submission" date="2025-08" db="UniProtKB">
        <authorList>
            <consortium name="RefSeq"/>
        </authorList>
    </citation>
    <scope>IDENTIFICATION</scope>
</reference>
<dbReference type="InterPro" id="IPR020635">
    <property type="entry name" value="Tyr_kinase_cat_dom"/>
</dbReference>
<sequence length="191" mass="21340">MLVNNVGQQCWSTMLVNNVGQQCWSTMLVNNVGQQCWSTMLVNNVGQQCWSTMLVNNLCISKIYGESSEKTIYKTSHHQYLETTKSVKSYASNNNSLDDNGAITTDDLLSLAWQIASGMEYLPSIKVVHQDLAARNVLVGAVKNIKVSDFGLTRNVNNDQIYTSIHSRRLSLKWMSVDAIFDQSFTSSSDV</sequence>
<proteinExistence type="predicted"/>
<dbReference type="RefSeq" id="XP_065642992.1">
    <property type="nucleotide sequence ID" value="XM_065786920.1"/>
</dbReference>
<dbReference type="PANTHER" id="PTHR24416">
    <property type="entry name" value="TYROSINE-PROTEIN KINASE RECEPTOR"/>
    <property type="match status" value="1"/>
</dbReference>
<keyword evidence="2" id="KW-1185">Reference proteome</keyword>
<name>A0ABM4B2G8_HYDVU</name>
<evidence type="ECO:0000313" key="2">
    <source>
        <dbReference type="Proteomes" id="UP001652625"/>
    </source>
</evidence>
<evidence type="ECO:0000313" key="3">
    <source>
        <dbReference type="RefSeq" id="XP_065642992.1"/>
    </source>
</evidence>
<dbReference type="InterPro" id="IPR008266">
    <property type="entry name" value="Tyr_kinase_AS"/>
</dbReference>
<dbReference type="SMART" id="SM00219">
    <property type="entry name" value="TyrKc"/>
    <property type="match status" value="1"/>
</dbReference>
<dbReference type="InterPro" id="IPR050122">
    <property type="entry name" value="RTK"/>
</dbReference>
<evidence type="ECO:0000259" key="1">
    <source>
        <dbReference type="PROSITE" id="PS50011"/>
    </source>
</evidence>
<dbReference type="GeneID" id="136074585"/>
<dbReference type="InterPro" id="IPR011009">
    <property type="entry name" value="Kinase-like_dom_sf"/>
</dbReference>
<feature type="domain" description="Protein kinase" evidence="1">
    <location>
        <begin position="1"/>
        <end position="191"/>
    </location>
</feature>
<reference evidence="2" key="1">
    <citation type="submission" date="2025-05" db="UniProtKB">
        <authorList>
            <consortium name="RefSeq"/>
        </authorList>
    </citation>
    <scope>NUCLEOTIDE SEQUENCE [LARGE SCALE GENOMIC DNA]</scope>
</reference>
<dbReference type="PANTHER" id="PTHR24416:SF583">
    <property type="entry name" value="RECEPTOR PROTEIN-TYROSINE KINASE"/>
    <property type="match status" value="1"/>
</dbReference>
<gene>
    <name evidence="3" type="primary">LOC136074585</name>
</gene>
<protein>
    <submittedName>
        <fullName evidence="3">Proto-oncogene tyrosine-protein kinase receptor Ret-like</fullName>
    </submittedName>
</protein>
<dbReference type="PROSITE" id="PS00109">
    <property type="entry name" value="PROTEIN_KINASE_TYR"/>
    <property type="match status" value="1"/>
</dbReference>